<keyword evidence="1" id="KW-0808">Transferase</keyword>
<keyword evidence="2" id="KW-1185">Reference proteome</keyword>
<dbReference type="PANTHER" id="PTHR42912">
    <property type="entry name" value="METHYLTRANSFERASE"/>
    <property type="match status" value="1"/>
</dbReference>
<dbReference type="GO" id="GO:0008168">
    <property type="term" value="F:methyltransferase activity"/>
    <property type="evidence" value="ECO:0007669"/>
    <property type="project" value="UniProtKB-KW"/>
</dbReference>
<dbReference type="InterPro" id="IPR050508">
    <property type="entry name" value="Methyltransf_Superfamily"/>
</dbReference>
<dbReference type="InterPro" id="IPR029063">
    <property type="entry name" value="SAM-dependent_MTases_sf"/>
</dbReference>
<dbReference type="RefSeq" id="WP_156785195.1">
    <property type="nucleotide sequence ID" value="NZ_LT629690.1"/>
</dbReference>
<evidence type="ECO:0000313" key="1">
    <source>
        <dbReference type="EMBL" id="SDF89541.1"/>
    </source>
</evidence>
<reference evidence="1 2" key="1">
    <citation type="submission" date="2016-10" db="EMBL/GenBank/DDBJ databases">
        <authorList>
            <person name="de Groot N.N."/>
        </authorList>
    </citation>
    <scope>NUCLEOTIDE SEQUENCE [LARGE SCALE GENOMIC DNA]</scope>
    <source>
        <strain evidence="1 2">GAS232</strain>
    </source>
</reference>
<organism evidence="1 2">
    <name type="scientific">Terriglobus roseus</name>
    <dbReference type="NCBI Taxonomy" id="392734"/>
    <lineage>
        <taxon>Bacteria</taxon>
        <taxon>Pseudomonadati</taxon>
        <taxon>Acidobacteriota</taxon>
        <taxon>Terriglobia</taxon>
        <taxon>Terriglobales</taxon>
        <taxon>Acidobacteriaceae</taxon>
        <taxon>Terriglobus</taxon>
    </lineage>
</organism>
<dbReference type="AlphaFoldDB" id="A0A1G7PTJ0"/>
<dbReference type="Pfam" id="PF13489">
    <property type="entry name" value="Methyltransf_23"/>
    <property type="match status" value="1"/>
</dbReference>
<dbReference type="OrthoDB" id="9772751at2"/>
<dbReference type="EMBL" id="LT629690">
    <property type="protein sequence ID" value="SDF89541.1"/>
    <property type="molecule type" value="Genomic_DNA"/>
</dbReference>
<dbReference type="CDD" id="cd02440">
    <property type="entry name" value="AdoMet_MTases"/>
    <property type="match status" value="1"/>
</dbReference>
<gene>
    <name evidence="1" type="ORF">SAMN05444167_3619</name>
</gene>
<dbReference type="GO" id="GO:0032259">
    <property type="term" value="P:methylation"/>
    <property type="evidence" value="ECO:0007669"/>
    <property type="project" value="UniProtKB-KW"/>
</dbReference>
<evidence type="ECO:0000313" key="2">
    <source>
        <dbReference type="Proteomes" id="UP000182427"/>
    </source>
</evidence>
<dbReference type="Proteomes" id="UP000182427">
    <property type="component" value="Chromosome I"/>
</dbReference>
<dbReference type="SUPFAM" id="SSF53335">
    <property type="entry name" value="S-adenosyl-L-methionine-dependent methyltransferases"/>
    <property type="match status" value="1"/>
</dbReference>
<dbReference type="Gene3D" id="3.40.50.150">
    <property type="entry name" value="Vaccinia Virus protein VP39"/>
    <property type="match status" value="1"/>
</dbReference>
<sequence length="200" mass="21574">MDHSNGYEAISAEWLRGRGSDAGRARAIGVDEVRRWARTLPAGSSVIDIGCGPGFPLTAVLVEEGLRVYGLDAAPSFVAAFQRNLPGVPITCASVLESDCFGRKFDAVLAVGLIFLMTVDEQARLLRKFAEILNPDGHLLFTAPLPACTWIDQMTGLSSVSLGGEEYRRQLALAGLSVVAEFEDVGENHYYEVRKTATAL</sequence>
<accession>A0A1G7PTJ0</accession>
<protein>
    <submittedName>
        <fullName evidence="1">Methyltransferase domain-containing protein</fullName>
    </submittedName>
</protein>
<name>A0A1G7PTJ0_9BACT</name>
<proteinExistence type="predicted"/>
<keyword evidence="1" id="KW-0489">Methyltransferase</keyword>